<dbReference type="EMBL" id="QXUI01000015">
    <property type="protein sequence ID" value="RIM90658.1"/>
    <property type="molecule type" value="Genomic_DNA"/>
</dbReference>
<evidence type="ECO:0000313" key="3">
    <source>
        <dbReference type="Proteomes" id="UP000285579"/>
    </source>
</evidence>
<sequence length="83" mass="9681">MNTDLLPSLVPKIKPIFDYLNNFIETNYLMILIIVLLVCFTSISILLFIKNEKFKSILVTTMSIVIMVFISFSFIILVNNYFH</sequence>
<dbReference type="AlphaFoldDB" id="A0AAQ0LWL0"/>
<reference evidence="2 3" key="1">
    <citation type="journal article" date="2016" name="Front. Microbiol.">
        <title>Comprehensive Phylogenetic Analysis of Bovine Non-aureus Staphylococci Species Based on Whole-Genome Sequencing.</title>
        <authorList>
            <person name="Naushad S."/>
            <person name="Barkema H.W."/>
            <person name="Luby C."/>
            <person name="Condas L.A."/>
            <person name="Nobrega D.B."/>
            <person name="Carson D.A."/>
            <person name="De Buck J."/>
        </authorList>
    </citation>
    <scope>NUCLEOTIDE SEQUENCE [LARGE SCALE GENOMIC DNA]</scope>
    <source>
        <strain evidence="2 3">SNUC 1349</strain>
    </source>
</reference>
<name>A0AAQ0LWL0_STAXY</name>
<feature type="transmembrane region" description="Helical" evidence="1">
    <location>
        <begin position="56"/>
        <end position="78"/>
    </location>
</feature>
<dbReference type="Proteomes" id="UP000285579">
    <property type="component" value="Unassembled WGS sequence"/>
</dbReference>
<accession>A0AAQ0LWL0</accession>
<keyword evidence="1" id="KW-0472">Membrane</keyword>
<keyword evidence="1" id="KW-0812">Transmembrane</keyword>
<protein>
    <submittedName>
        <fullName evidence="2">Uncharacterized protein</fullName>
    </submittedName>
</protein>
<evidence type="ECO:0000256" key="1">
    <source>
        <dbReference type="SAM" id="Phobius"/>
    </source>
</evidence>
<gene>
    <name evidence="2" type="ORF">BU104_13625</name>
</gene>
<feature type="transmembrane region" description="Helical" evidence="1">
    <location>
        <begin position="28"/>
        <end position="49"/>
    </location>
</feature>
<evidence type="ECO:0000313" key="2">
    <source>
        <dbReference type="EMBL" id="RIM90658.1"/>
    </source>
</evidence>
<comment type="caution">
    <text evidence="2">The sequence shown here is derived from an EMBL/GenBank/DDBJ whole genome shotgun (WGS) entry which is preliminary data.</text>
</comment>
<organism evidence="2 3">
    <name type="scientific">Staphylococcus xylosus</name>
    <dbReference type="NCBI Taxonomy" id="1288"/>
    <lineage>
        <taxon>Bacteria</taxon>
        <taxon>Bacillati</taxon>
        <taxon>Bacillota</taxon>
        <taxon>Bacilli</taxon>
        <taxon>Bacillales</taxon>
        <taxon>Staphylococcaceae</taxon>
        <taxon>Staphylococcus</taxon>
    </lineage>
</organism>
<proteinExistence type="predicted"/>
<keyword evidence="1" id="KW-1133">Transmembrane helix</keyword>
<dbReference type="RefSeq" id="WP_119555664.1">
    <property type="nucleotide sequence ID" value="NZ_QXUI01000015.1"/>
</dbReference>